<dbReference type="Pfam" id="PF09339">
    <property type="entry name" value="HTH_IclR"/>
    <property type="match status" value="1"/>
</dbReference>
<comment type="caution">
    <text evidence="5">The sequence shown here is derived from an EMBL/GenBank/DDBJ whole genome shotgun (WGS) entry which is preliminary data.</text>
</comment>
<keyword evidence="3" id="KW-0804">Transcription</keyword>
<dbReference type="RefSeq" id="WP_345148267.1">
    <property type="nucleotide sequence ID" value="NZ_BAABEO010000007.1"/>
</dbReference>
<dbReference type="Gene3D" id="3.30.450.40">
    <property type="match status" value="1"/>
</dbReference>
<dbReference type="EMBL" id="BAABEO010000007">
    <property type="protein sequence ID" value="GAA3669799.1"/>
    <property type="molecule type" value="Genomic_DNA"/>
</dbReference>
<evidence type="ECO:0000256" key="3">
    <source>
        <dbReference type="ARBA" id="ARBA00023163"/>
    </source>
</evidence>
<keyword evidence="2" id="KW-0238">DNA-binding</keyword>
<dbReference type="PANTHER" id="PTHR30136:SF24">
    <property type="entry name" value="HTH-TYPE TRANSCRIPTIONAL REPRESSOR ALLR"/>
    <property type="match status" value="1"/>
</dbReference>
<dbReference type="Pfam" id="PF01614">
    <property type="entry name" value="IclR_C"/>
    <property type="match status" value="1"/>
</dbReference>
<dbReference type="SUPFAM" id="SSF55781">
    <property type="entry name" value="GAF domain-like"/>
    <property type="match status" value="1"/>
</dbReference>
<evidence type="ECO:0000256" key="1">
    <source>
        <dbReference type="ARBA" id="ARBA00023015"/>
    </source>
</evidence>
<dbReference type="SUPFAM" id="SSF46785">
    <property type="entry name" value="Winged helix' DNA-binding domain"/>
    <property type="match status" value="1"/>
</dbReference>
<evidence type="ECO:0000313" key="6">
    <source>
        <dbReference type="Proteomes" id="UP001500752"/>
    </source>
</evidence>
<sequence length="244" mass="26577">MGAATSDNGTSSSSKKVLSLLFQFSAERTELSVPEMSELIGATTPSTYRYLALLKDLDLLEEGKPGHYHPTARVIPLARAAQLSNPLARIAGPLLREAADTIGETVMLQQLAGDQVVCIELAECDRPMRFTIQRGRSTPLGRGASGKMALALCPAETRERLLPAHLSQDQLDTYLAQGFATSNSEIDEGVWACSVPVINTRKNLSVLTSAGPESRIPEERKEQTLQTLQKSAQKIREKYSKLLI</sequence>
<evidence type="ECO:0000313" key="5">
    <source>
        <dbReference type="EMBL" id="GAA3669799.1"/>
    </source>
</evidence>
<dbReference type="InterPro" id="IPR036388">
    <property type="entry name" value="WH-like_DNA-bd_sf"/>
</dbReference>
<evidence type="ECO:0000259" key="4">
    <source>
        <dbReference type="PROSITE" id="PS51078"/>
    </source>
</evidence>
<dbReference type="InterPro" id="IPR005471">
    <property type="entry name" value="Tscrpt_reg_IclR_N"/>
</dbReference>
<gene>
    <name evidence="5" type="ORF">GCM10023081_05230</name>
</gene>
<keyword evidence="1" id="KW-0805">Transcription regulation</keyword>
<dbReference type="InterPro" id="IPR050707">
    <property type="entry name" value="HTH_MetabolicPath_Reg"/>
</dbReference>
<keyword evidence="6" id="KW-1185">Reference proteome</keyword>
<dbReference type="InterPro" id="IPR014757">
    <property type="entry name" value="Tscrpt_reg_IclR_C"/>
</dbReference>
<dbReference type="SMART" id="SM00346">
    <property type="entry name" value="HTH_ICLR"/>
    <property type="match status" value="1"/>
</dbReference>
<name>A0ABP7BXX7_9MICC</name>
<dbReference type="PANTHER" id="PTHR30136">
    <property type="entry name" value="HELIX-TURN-HELIX TRANSCRIPTIONAL REGULATOR, ICLR FAMILY"/>
    <property type="match status" value="1"/>
</dbReference>
<reference evidence="6" key="1">
    <citation type="journal article" date="2019" name="Int. J. Syst. Evol. Microbiol.">
        <title>The Global Catalogue of Microorganisms (GCM) 10K type strain sequencing project: providing services to taxonomists for standard genome sequencing and annotation.</title>
        <authorList>
            <consortium name="The Broad Institute Genomics Platform"/>
            <consortium name="The Broad Institute Genome Sequencing Center for Infectious Disease"/>
            <person name="Wu L."/>
            <person name="Ma J."/>
        </authorList>
    </citation>
    <scope>NUCLEOTIDE SEQUENCE [LARGE SCALE GENOMIC DNA]</scope>
    <source>
        <strain evidence="6">JCM 30742</strain>
    </source>
</reference>
<dbReference type="Gene3D" id="1.10.10.10">
    <property type="entry name" value="Winged helix-like DNA-binding domain superfamily/Winged helix DNA-binding domain"/>
    <property type="match status" value="1"/>
</dbReference>
<proteinExistence type="predicted"/>
<evidence type="ECO:0000256" key="2">
    <source>
        <dbReference type="ARBA" id="ARBA00023125"/>
    </source>
</evidence>
<organism evidence="5 6">
    <name type="scientific">Arthrobacter ginkgonis</name>
    <dbReference type="NCBI Taxonomy" id="1630594"/>
    <lineage>
        <taxon>Bacteria</taxon>
        <taxon>Bacillati</taxon>
        <taxon>Actinomycetota</taxon>
        <taxon>Actinomycetes</taxon>
        <taxon>Micrococcales</taxon>
        <taxon>Micrococcaceae</taxon>
        <taxon>Arthrobacter</taxon>
    </lineage>
</organism>
<dbReference type="PROSITE" id="PS51078">
    <property type="entry name" value="ICLR_ED"/>
    <property type="match status" value="1"/>
</dbReference>
<dbReference type="InterPro" id="IPR029016">
    <property type="entry name" value="GAF-like_dom_sf"/>
</dbReference>
<protein>
    <submittedName>
        <fullName evidence="5">IclR family transcriptional regulator</fullName>
    </submittedName>
</protein>
<dbReference type="InterPro" id="IPR036390">
    <property type="entry name" value="WH_DNA-bd_sf"/>
</dbReference>
<dbReference type="Proteomes" id="UP001500752">
    <property type="component" value="Unassembled WGS sequence"/>
</dbReference>
<accession>A0ABP7BXX7</accession>
<feature type="domain" description="IclR-ED" evidence="4">
    <location>
        <begin position="73"/>
        <end position="241"/>
    </location>
</feature>